<name>A0A0F8Z3X9_9ZZZZ</name>
<dbReference type="AlphaFoldDB" id="A0A0F8Z3X9"/>
<evidence type="ECO:0000313" key="1">
    <source>
        <dbReference type="EMBL" id="KKK88413.1"/>
    </source>
</evidence>
<reference evidence="1" key="1">
    <citation type="journal article" date="2015" name="Nature">
        <title>Complex archaea that bridge the gap between prokaryotes and eukaryotes.</title>
        <authorList>
            <person name="Spang A."/>
            <person name="Saw J.H."/>
            <person name="Jorgensen S.L."/>
            <person name="Zaremba-Niedzwiedzka K."/>
            <person name="Martijn J."/>
            <person name="Lind A.E."/>
            <person name="van Eijk R."/>
            <person name="Schleper C."/>
            <person name="Guy L."/>
            <person name="Ettema T.J."/>
        </authorList>
    </citation>
    <scope>NUCLEOTIDE SEQUENCE</scope>
</reference>
<protein>
    <submittedName>
        <fullName evidence="1">Uncharacterized protein</fullName>
    </submittedName>
</protein>
<sequence>MMAFTAADDGEFGTVIVCNTCGQRVRFYYGGTTEATAEEIEACYQSWVEGLCEGLAVNHGCRGV</sequence>
<comment type="caution">
    <text evidence="1">The sequence shown here is derived from an EMBL/GenBank/DDBJ whole genome shotgun (WGS) entry which is preliminary data.</text>
</comment>
<gene>
    <name evidence="1" type="ORF">LCGC14_2743410</name>
</gene>
<proteinExistence type="predicted"/>
<dbReference type="EMBL" id="LAZR01049962">
    <property type="protein sequence ID" value="KKK88413.1"/>
    <property type="molecule type" value="Genomic_DNA"/>
</dbReference>
<accession>A0A0F8Z3X9</accession>
<organism evidence="1">
    <name type="scientific">marine sediment metagenome</name>
    <dbReference type="NCBI Taxonomy" id="412755"/>
    <lineage>
        <taxon>unclassified sequences</taxon>
        <taxon>metagenomes</taxon>
        <taxon>ecological metagenomes</taxon>
    </lineage>
</organism>